<dbReference type="Pfam" id="PF17805">
    <property type="entry name" value="AsnC_trans_reg2"/>
    <property type="match status" value="2"/>
</dbReference>
<evidence type="ECO:0000256" key="1">
    <source>
        <dbReference type="ARBA" id="ARBA00023239"/>
    </source>
</evidence>
<evidence type="ECO:0000259" key="7">
    <source>
        <dbReference type="Pfam" id="PF22451"/>
    </source>
</evidence>
<comment type="catalytic activity">
    <reaction evidence="5">
        <text>siroheme + 2 H(+) = 12,18-didecarboxysiroheme + 2 CO2</text>
        <dbReference type="Rhea" id="RHEA:19093"/>
        <dbReference type="ChEBI" id="CHEBI:15378"/>
        <dbReference type="ChEBI" id="CHEBI:16526"/>
        <dbReference type="ChEBI" id="CHEBI:60052"/>
        <dbReference type="ChEBI" id="CHEBI:140497"/>
        <dbReference type="EC" id="4.1.1.111"/>
    </reaction>
</comment>
<keyword evidence="9" id="KW-1185">Reference proteome</keyword>
<feature type="domain" description="Siroheme decarboxylase AsnC-like ligand binding" evidence="6">
    <location>
        <begin position="232"/>
        <end position="318"/>
    </location>
</feature>
<dbReference type="PANTHER" id="PTHR43413:SF1">
    <property type="entry name" value="SIROHEME DECARBOXYLASE NIRL SUBUNIT"/>
    <property type="match status" value="1"/>
</dbReference>
<accession>A0A398C751</accession>
<dbReference type="Proteomes" id="UP000266302">
    <property type="component" value="Unassembled WGS sequence"/>
</dbReference>
<evidence type="ECO:0000259" key="6">
    <source>
        <dbReference type="Pfam" id="PF17805"/>
    </source>
</evidence>
<evidence type="ECO:0000256" key="3">
    <source>
        <dbReference type="ARBA" id="ARBA00023457"/>
    </source>
</evidence>
<feature type="domain" description="Siroheme decarboxylase NirL-like HTH" evidence="7">
    <location>
        <begin position="14"/>
        <end position="56"/>
    </location>
</feature>
<dbReference type="InterPro" id="IPR050684">
    <property type="entry name" value="HTH-Siroheme_Decarb"/>
</dbReference>
<dbReference type="GO" id="GO:0016829">
    <property type="term" value="F:lyase activity"/>
    <property type="evidence" value="ECO:0007669"/>
    <property type="project" value="UniProtKB-KW"/>
</dbReference>
<organism evidence="8 9">
    <name type="scientific">Simplicispira hankyongi</name>
    <dbReference type="NCBI Taxonomy" id="2315688"/>
    <lineage>
        <taxon>Bacteria</taxon>
        <taxon>Pseudomonadati</taxon>
        <taxon>Pseudomonadota</taxon>
        <taxon>Betaproteobacteria</taxon>
        <taxon>Burkholderiales</taxon>
        <taxon>Comamonadaceae</taxon>
        <taxon>Simplicispira</taxon>
    </lineage>
</organism>
<name>A0A398C751_9BURK</name>
<evidence type="ECO:0000256" key="2">
    <source>
        <dbReference type="ARBA" id="ARBA00023444"/>
    </source>
</evidence>
<dbReference type="Gene3D" id="3.30.70.3460">
    <property type="match status" value="2"/>
</dbReference>
<dbReference type="AlphaFoldDB" id="A0A398C751"/>
<sequence>MPSVLPTADPLVLALLNPWQRGFPLVRAPFAQIGAAAHLSETQVIDGYRRLQETGALSRIGGVFSGGAGGAALLAAMAVPPARLAEVAAIVSQHPGVNHNYQREHTHNLWFVMTGADQHAVQNAMHSLDAATGLRALQLPMLRAYRIDLGFDLRSNTAAHAMPEATGTTPVAPSDRPLAALLEAGLPLTPHPFDDWAQVLNRTPEAILATLQQWLDQGTLRRMGAIVRHHELGFDANAMTVFDIPDAAVDACGEVLARETGVTLAYRRERAEGWPYNLYCMVHGRDRTEVLEVIARAIGNTGLAPYPHEVLFSCRRFKQTGPRRFRALPVAMAPDTAATPEVLDAVAG</sequence>
<evidence type="ECO:0000313" key="9">
    <source>
        <dbReference type="Proteomes" id="UP000266302"/>
    </source>
</evidence>
<dbReference type="EMBL" id="QXJC01000008">
    <property type="protein sequence ID" value="RID97311.1"/>
    <property type="molecule type" value="Genomic_DNA"/>
</dbReference>
<dbReference type="PANTHER" id="PTHR43413">
    <property type="entry name" value="TRANSCRIPTIONAL REGULATOR, ASNC FAMILY"/>
    <property type="match status" value="1"/>
</dbReference>
<comment type="pathway">
    <text evidence="2">Porphyrin-containing compound metabolism.</text>
</comment>
<dbReference type="Pfam" id="PF22451">
    <property type="entry name" value="NirdL-like_HTH"/>
    <property type="match status" value="2"/>
</dbReference>
<feature type="domain" description="Siroheme decarboxylase NirL-like HTH" evidence="7">
    <location>
        <begin position="177"/>
        <end position="221"/>
    </location>
</feature>
<comment type="similarity">
    <text evidence="3">Belongs to the Ahb/Nir family.</text>
</comment>
<dbReference type="InterPro" id="IPR053953">
    <property type="entry name" value="NirdL-like_HTH"/>
</dbReference>
<dbReference type="OrthoDB" id="9806536at2"/>
<protein>
    <recommendedName>
        <fullName evidence="4">siroheme decarboxylase</fullName>
        <ecNumber evidence="4">4.1.1.111</ecNumber>
    </recommendedName>
</protein>
<dbReference type="InterPro" id="IPR040523">
    <property type="entry name" value="AsnC_trans_reg2"/>
</dbReference>
<dbReference type="RefSeq" id="WP_119110264.1">
    <property type="nucleotide sequence ID" value="NZ_QXJC01000008.1"/>
</dbReference>
<evidence type="ECO:0000256" key="4">
    <source>
        <dbReference type="ARBA" id="ARBA00023471"/>
    </source>
</evidence>
<dbReference type="EC" id="4.1.1.111" evidence="4"/>
<gene>
    <name evidence="8" type="ORF">D3F03_14640</name>
</gene>
<comment type="caution">
    <text evidence="8">The sequence shown here is derived from an EMBL/GenBank/DDBJ whole genome shotgun (WGS) entry which is preliminary data.</text>
</comment>
<proteinExistence type="inferred from homology"/>
<evidence type="ECO:0000313" key="8">
    <source>
        <dbReference type="EMBL" id="RID97311.1"/>
    </source>
</evidence>
<feature type="domain" description="Siroheme decarboxylase AsnC-like ligand binding" evidence="6">
    <location>
        <begin position="72"/>
        <end position="145"/>
    </location>
</feature>
<keyword evidence="1" id="KW-0456">Lyase</keyword>
<evidence type="ECO:0000256" key="5">
    <source>
        <dbReference type="ARBA" id="ARBA00048470"/>
    </source>
</evidence>
<reference evidence="8 9" key="1">
    <citation type="submission" date="2018-09" db="EMBL/GenBank/DDBJ databases">
        <title>Draft genome of Simplicispira sp. NY-02.</title>
        <authorList>
            <person name="Im W.T."/>
        </authorList>
    </citation>
    <scope>NUCLEOTIDE SEQUENCE [LARGE SCALE GENOMIC DNA]</scope>
    <source>
        <strain evidence="8 9">NY-02</strain>
    </source>
</reference>